<dbReference type="CDD" id="cd04084">
    <property type="entry name" value="CBM6_xylanase-like"/>
    <property type="match status" value="1"/>
</dbReference>
<dbReference type="InterPro" id="IPR005084">
    <property type="entry name" value="CBM6"/>
</dbReference>
<feature type="domain" description="CBM6" evidence="3">
    <location>
        <begin position="1"/>
        <end position="130"/>
    </location>
</feature>
<keyword evidence="1" id="KW-0732">Signal</keyword>
<comment type="caution">
    <text evidence="4">The sequence shown here is derived from an EMBL/GenBank/DDBJ whole genome shotgun (WGS) entry which is preliminary data.</text>
</comment>
<keyword evidence="5" id="KW-1185">Reference proteome</keyword>
<accession>A0A919GSS9</accession>
<evidence type="ECO:0000313" key="5">
    <source>
        <dbReference type="Proteomes" id="UP000600026"/>
    </source>
</evidence>
<dbReference type="InterPro" id="IPR008979">
    <property type="entry name" value="Galactose-bd-like_sf"/>
</dbReference>
<dbReference type="Gene3D" id="2.60.120.260">
    <property type="entry name" value="Galactose-binding domain-like"/>
    <property type="match status" value="1"/>
</dbReference>
<dbReference type="SMART" id="SM00606">
    <property type="entry name" value="CBD_IV"/>
    <property type="match status" value="1"/>
</dbReference>
<evidence type="ECO:0000313" key="4">
    <source>
        <dbReference type="EMBL" id="GHI83566.1"/>
    </source>
</evidence>
<dbReference type="OrthoDB" id="9809583at2"/>
<gene>
    <name evidence="4" type="ORF">Sxan_09300</name>
</gene>
<feature type="region of interest" description="Disordered" evidence="2">
    <location>
        <begin position="1"/>
        <end position="25"/>
    </location>
</feature>
<proteinExistence type="predicted"/>
<name>A0A919GSS9_9ACTN</name>
<dbReference type="EMBL" id="BNEE01000004">
    <property type="protein sequence ID" value="GHI83566.1"/>
    <property type="molecule type" value="Genomic_DNA"/>
</dbReference>
<evidence type="ECO:0000256" key="1">
    <source>
        <dbReference type="ARBA" id="ARBA00022729"/>
    </source>
</evidence>
<dbReference type="GO" id="GO:0030246">
    <property type="term" value="F:carbohydrate binding"/>
    <property type="evidence" value="ECO:0007669"/>
    <property type="project" value="InterPro"/>
</dbReference>
<dbReference type="Proteomes" id="UP000600026">
    <property type="component" value="Unassembled WGS sequence"/>
</dbReference>
<protein>
    <recommendedName>
        <fullName evidence="3">CBM6 domain-containing protein</fullName>
    </recommendedName>
</protein>
<evidence type="ECO:0000256" key="2">
    <source>
        <dbReference type="SAM" id="MobiDB-lite"/>
    </source>
</evidence>
<dbReference type="PROSITE" id="PS51175">
    <property type="entry name" value="CBM6"/>
    <property type="match status" value="1"/>
</dbReference>
<sequence length="131" mass="13676">MQAESHDDQAGTVQENTTDAGGGRHLTSLGDGDWALYRDVDFGAGTAARQFRGRVASGAAGGVGGLVEVRLDSRTGPPVGSFSVANTGGRQNWRTVPANITGATGRHDVHLTFTSGQSADFVSLNWFDFGH</sequence>
<dbReference type="AlphaFoldDB" id="A0A919GSS9"/>
<dbReference type="SUPFAM" id="SSF49785">
    <property type="entry name" value="Galactose-binding domain-like"/>
    <property type="match status" value="1"/>
</dbReference>
<organism evidence="4 5">
    <name type="scientific">Streptomyces xanthophaeus</name>
    <dbReference type="NCBI Taxonomy" id="67385"/>
    <lineage>
        <taxon>Bacteria</taxon>
        <taxon>Bacillati</taxon>
        <taxon>Actinomycetota</taxon>
        <taxon>Actinomycetes</taxon>
        <taxon>Kitasatosporales</taxon>
        <taxon>Streptomycetaceae</taxon>
        <taxon>Streptomyces</taxon>
    </lineage>
</organism>
<dbReference type="InterPro" id="IPR006584">
    <property type="entry name" value="Cellulose-bd_IV"/>
</dbReference>
<dbReference type="Pfam" id="PF03422">
    <property type="entry name" value="CBM_6"/>
    <property type="match status" value="1"/>
</dbReference>
<evidence type="ECO:0000259" key="3">
    <source>
        <dbReference type="PROSITE" id="PS51175"/>
    </source>
</evidence>
<reference evidence="4" key="1">
    <citation type="submission" date="2020-09" db="EMBL/GenBank/DDBJ databases">
        <title>Whole genome shotgun sequence of Streptomyces xanthophaeus NBRC 12829.</title>
        <authorList>
            <person name="Komaki H."/>
            <person name="Tamura T."/>
        </authorList>
    </citation>
    <scope>NUCLEOTIDE SEQUENCE</scope>
    <source>
        <strain evidence="4">NBRC 12829</strain>
    </source>
</reference>